<dbReference type="EMBL" id="BKCJ010155719">
    <property type="protein sequence ID" value="GEY15165.1"/>
    <property type="molecule type" value="Genomic_DNA"/>
</dbReference>
<feature type="compositionally biased region" description="Low complexity" evidence="1">
    <location>
        <begin position="42"/>
        <end position="53"/>
    </location>
</feature>
<feature type="domain" description="Reverse transcriptase Ty1/copia-type" evidence="2">
    <location>
        <begin position="154"/>
        <end position="232"/>
    </location>
</feature>
<protein>
    <recommendedName>
        <fullName evidence="2">Reverse transcriptase Ty1/copia-type domain-containing protein</fullName>
    </recommendedName>
</protein>
<dbReference type="InterPro" id="IPR013103">
    <property type="entry name" value="RVT_2"/>
</dbReference>
<reference evidence="3" key="1">
    <citation type="journal article" date="2019" name="Sci. Rep.">
        <title>Draft genome of Tanacetum cinerariifolium, the natural source of mosquito coil.</title>
        <authorList>
            <person name="Yamashiro T."/>
            <person name="Shiraishi A."/>
            <person name="Satake H."/>
            <person name="Nakayama K."/>
        </authorList>
    </citation>
    <scope>NUCLEOTIDE SEQUENCE</scope>
</reference>
<feature type="region of interest" description="Disordered" evidence="1">
    <location>
        <begin position="510"/>
        <end position="626"/>
    </location>
</feature>
<feature type="compositionally biased region" description="Basic and acidic residues" evidence="1">
    <location>
        <begin position="510"/>
        <end position="521"/>
    </location>
</feature>
<comment type="caution">
    <text evidence="3">The sequence shown here is derived from an EMBL/GenBank/DDBJ whole genome shotgun (WGS) entry which is preliminary data.</text>
</comment>
<organism evidence="3">
    <name type="scientific">Tanacetum cinerariifolium</name>
    <name type="common">Dalmatian daisy</name>
    <name type="synonym">Chrysanthemum cinerariifolium</name>
    <dbReference type="NCBI Taxonomy" id="118510"/>
    <lineage>
        <taxon>Eukaryota</taxon>
        <taxon>Viridiplantae</taxon>
        <taxon>Streptophyta</taxon>
        <taxon>Embryophyta</taxon>
        <taxon>Tracheophyta</taxon>
        <taxon>Spermatophyta</taxon>
        <taxon>Magnoliopsida</taxon>
        <taxon>eudicotyledons</taxon>
        <taxon>Gunneridae</taxon>
        <taxon>Pentapetalae</taxon>
        <taxon>asterids</taxon>
        <taxon>campanulids</taxon>
        <taxon>Asterales</taxon>
        <taxon>Asteraceae</taxon>
        <taxon>Asteroideae</taxon>
        <taxon>Anthemideae</taxon>
        <taxon>Anthemidinae</taxon>
        <taxon>Tanacetum</taxon>
    </lineage>
</organism>
<evidence type="ECO:0000259" key="2">
    <source>
        <dbReference type="Pfam" id="PF07727"/>
    </source>
</evidence>
<feature type="region of interest" description="Disordered" evidence="1">
    <location>
        <begin position="436"/>
        <end position="495"/>
    </location>
</feature>
<dbReference type="Pfam" id="PF07727">
    <property type="entry name" value="RVT_2"/>
    <property type="match status" value="1"/>
</dbReference>
<feature type="compositionally biased region" description="Basic residues" evidence="1">
    <location>
        <begin position="473"/>
        <end position="485"/>
    </location>
</feature>
<feature type="compositionally biased region" description="Basic and acidic residues" evidence="1">
    <location>
        <begin position="606"/>
        <end position="617"/>
    </location>
</feature>
<feature type="compositionally biased region" description="Basic and acidic residues" evidence="1">
    <location>
        <begin position="455"/>
        <end position="469"/>
    </location>
</feature>
<dbReference type="AlphaFoldDB" id="A0A699HKQ1"/>
<proteinExistence type="predicted"/>
<feature type="compositionally biased region" description="Acidic residues" evidence="1">
    <location>
        <begin position="547"/>
        <end position="572"/>
    </location>
</feature>
<feature type="compositionally biased region" description="Basic and acidic residues" evidence="1">
    <location>
        <begin position="573"/>
        <end position="584"/>
    </location>
</feature>
<evidence type="ECO:0000256" key="1">
    <source>
        <dbReference type="SAM" id="MobiDB-lite"/>
    </source>
</evidence>
<gene>
    <name evidence="3" type="ORF">Tci_387139</name>
</gene>
<feature type="compositionally biased region" description="Basic and acidic residues" evidence="1">
    <location>
        <begin position="533"/>
        <end position="546"/>
    </location>
</feature>
<evidence type="ECO:0000313" key="3">
    <source>
        <dbReference type="EMBL" id="GEY15165.1"/>
    </source>
</evidence>
<sequence>MFDEYFNPPTIVVSPVPVANAPRAVDLADSPVSMSIDQDDPSTNSTSQGSSSNVRPIHTPFESLGIWTKDHPIANVIRDPSRSVTTRKQLETDAMWCYFDAFLTSVKPKNFKQAMTEYSWIDAMQEEIHEFKRQEEQIDFEESFAPVARIEAITFLNGELKEEVYVSQPEAFVDQDNPSHVYKLKKAIYGLKQALLAWYDMRSSFLISQHFSKGTVDPTLFTRKAGNDLLLMSFFLGLQISQSPKGNFLKQLKYAYEIIKKYGLLTSVFVDTPMVEKNKVDEDLQGTPVDATLYRGMIKSLRNELLHIHSKACAYFAAQPMLSLFRNIESLPKLAVDHMHQPWRTFTAVINRFIKIIINHFILQNKSISMRNGINLHIARDDSLLGTVKYVSKTEEHQVNGALIPKEMLNEDILISTTSKTYYTYASGAKEPKKVRKFKKPALPKLKTVPLSPKEPTKKPGKDKKDLTSTKKTSTKPKPTKKKAPVKGNRGKGLNIISKVALSEATQLKEVTKRSKKDFHISHASGAGDGNDFESRVLDEQQGKIFEEDDDEDDTEDDDNNGNDDVGYDDDDSDHKRTESDRDNNPNLNQSNEEHKEEEENVYEFTNKEDDADNAKEDNEEELDDAEELYKDEEEDAHVTLTTIHDTQKTEGPMQSYYVSFNFTKKLLNFENISPANNQFASLMDITVRHEEPRVILMDMTYGKRGIRRIGNCLYAFSCKELGLIRRIFFWIRRIGQN</sequence>
<feature type="region of interest" description="Disordered" evidence="1">
    <location>
        <begin position="32"/>
        <end position="56"/>
    </location>
</feature>
<name>A0A699HKQ1_TANCI</name>
<accession>A0A699HKQ1</accession>